<dbReference type="InterPro" id="IPR051609">
    <property type="entry name" value="NmrA/Isoflavone_reductase-like"/>
</dbReference>
<dbReference type="InterPro" id="IPR008030">
    <property type="entry name" value="NmrA-like"/>
</dbReference>
<gene>
    <name evidence="4" type="ORF">LTR77_002473</name>
</gene>
<dbReference type="AlphaFoldDB" id="A0AAV9PIZ4"/>
<keyword evidence="2" id="KW-0560">Oxidoreductase</keyword>
<dbReference type="CDD" id="cd05259">
    <property type="entry name" value="PCBER_SDR_a"/>
    <property type="match status" value="1"/>
</dbReference>
<dbReference type="SUPFAM" id="SSF51735">
    <property type="entry name" value="NAD(P)-binding Rossmann-fold domains"/>
    <property type="match status" value="1"/>
</dbReference>
<evidence type="ECO:0000256" key="2">
    <source>
        <dbReference type="ARBA" id="ARBA00023002"/>
    </source>
</evidence>
<keyword evidence="5" id="KW-1185">Reference proteome</keyword>
<evidence type="ECO:0000313" key="5">
    <source>
        <dbReference type="Proteomes" id="UP001337655"/>
    </source>
</evidence>
<proteinExistence type="predicted"/>
<evidence type="ECO:0000259" key="3">
    <source>
        <dbReference type="Pfam" id="PF05368"/>
    </source>
</evidence>
<dbReference type="GO" id="GO:0016491">
    <property type="term" value="F:oxidoreductase activity"/>
    <property type="evidence" value="ECO:0007669"/>
    <property type="project" value="UniProtKB-KW"/>
</dbReference>
<dbReference type="Proteomes" id="UP001337655">
    <property type="component" value="Unassembled WGS sequence"/>
</dbReference>
<dbReference type="PANTHER" id="PTHR47706:SF9">
    <property type="entry name" value="NMRA-LIKE DOMAIN-CONTAINING PROTEIN-RELATED"/>
    <property type="match status" value="1"/>
</dbReference>
<dbReference type="EMBL" id="JAVRRT010000003">
    <property type="protein sequence ID" value="KAK5173792.1"/>
    <property type="molecule type" value="Genomic_DNA"/>
</dbReference>
<dbReference type="Pfam" id="PF05368">
    <property type="entry name" value="NmrA"/>
    <property type="match status" value="1"/>
</dbReference>
<dbReference type="Gene3D" id="3.40.50.720">
    <property type="entry name" value="NAD(P)-binding Rossmann-like Domain"/>
    <property type="match status" value="1"/>
</dbReference>
<evidence type="ECO:0000313" key="4">
    <source>
        <dbReference type="EMBL" id="KAK5173792.1"/>
    </source>
</evidence>
<feature type="domain" description="NmrA-like" evidence="3">
    <location>
        <begin position="8"/>
        <end position="241"/>
    </location>
</feature>
<dbReference type="RefSeq" id="XP_064662487.1">
    <property type="nucleotide sequence ID" value="XM_064799732.1"/>
</dbReference>
<comment type="caution">
    <text evidence="4">The sequence shown here is derived from an EMBL/GenBank/DDBJ whole genome shotgun (WGS) entry which is preliminary data.</text>
</comment>
<name>A0AAV9PIZ4_9PEZI</name>
<dbReference type="Gene3D" id="3.90.25.10">
    <property type="entry name" value="UDP-galactose 4-epimerase, domain 1"/>
    <property type="match status" value="1"/>
</dbReference>
<accession>A0AAV9PIZ4</accession>
<dbReference type="PANTHER" id="PTHR47706">
    <property type="entry name" value="NMRA-LIKE FAMILY PROTEIN"/>
    <property type="match status" value="1"/>
</dbReference>
<dbReference type="InterPro" id="IPR036291">
    <property type="entry name" value="NAD(P)-bd_dom_sf"/>
</dbReference>
<sequence length="309" mass="34283">MSSSTPLKSIILVGPGGSLGSVLLEGLLYVSTFSVSVLVRESSKSIGSLPADRLHKIVKIADSYPQDEIIAAFQGQDAVVNAITSTLVEEQLRFIDAAIEAGVKRYVPSEYGMNNLRPEARALNSVFDGKGKVQEYLKSKESTGLTWNAIGCGMWIDWSLKNNFLGLNYATKTITMADEGKGKFSTSTMENTYLAVNRCLLNPEMTKNTVVYISDFVTTQADLVAAIERIRGEKWNVEQFDSYKAIEENKKKVEAGDHLAVYKLIEIGFVTGRYGGWLEEKEKIWNQDLGLPKQEFEDVVRKGLEKMKA</sequence>
<dbReference type="InterPro" id="IPR045312">
    <property type="entry name" value="PCBER-like"/>
</dbReference>
<protein>
    <recommendedName>
        <fullName evidence="3">NmrA-like domain-containing protein</fullName>
    </recommendedName>
</protein>
<keyword evidence="1" id="KW-0521">NADP</keyword>
<reference evidence="4 5" key="1">
    <citation type="submission" date="2023-08" db="EMBL/GenBank/DDBJ databases">
        <title>Black Yeasts Isolated from many extreme environments.</title>
        <authorList>
            <person name="Coleine C."/>
            <person name="Stajich J.E."/>
            <person name="Selbmann L."/>
        </authorList>
    </citation>
    <scope>NUCLEOTIDE SEQUENCE [LARGE SCALE GENOMIC DNA]</scope>
    <source>
        <strain evidence="4 5">CCFEE 5935</strain>
    </source>
</reference>
<dbReference type="GeneID" id="89923820"/>
<organism evidence="4 5">
    <name type="scientific">Saxophila tyrrhenica</name>
    <dbReference type="NCBI Taxonomy" id="1690608"/>
    <lineage>
        <taxon>Eukaryota</taxon>
        <taxon>Fungi</taxon>
        <taxon>Dikarya</taxon>
        <taxon>Ascomycota</taxon>
        <taxon>Pezizomycotina</taxon>
        <taxon>Dothideomycetes</taxon>
        <taxon>Dothideomycetidae</taxon>
        <taxon>Mycosphaerellales</taxon>
        <taxon>Extremaceae</taxon>
        <taxon>Saxophila</taxon>
    </lineage>
</organism>
<evidence type="ECO:0000256" key="1">
    <source>
        <dbReference type="ARBA" id="ARBA00022857"/>
    </source>
</evidence>